<dbReference type="EMBL" id="FJUY01000015">
    <property type="protein sequence ID" value="CZT23147.1"/>
    <property type="molecule type" value="Genomic_DNA"/>
</dbReference>
<dbReference type="Proteomes" id="UP000225277">
    <property type="component" value="Unassembled WGS sequence"/>
</dbReference>
<feature type="region of interest" description="Disordered" evidence="1">
    <location>
        <begin position="244"/>
        <end position="286"/>
    </location>
</feature>
<reference evidence="2 3" key="1">
    <citation type="submission" date="2016-03" db="EMBL/GenBank/DDBJ databases">
        <authorList>
            <person name="Ploux O."/>
        </authorList>
    </citation>
    <scope>NUCLEOTIDE SEQUENCE [LARGE SCALE GENOMIC DNA]</scope>
    <source>
        <strain evidence="2 3">URUG2</strain>
    </source>
</reference>
<evidence type="ECO:0000256" key="1">
    <source>
        <dbReference type="SAM" id="MobiDB-lite"/>
    </source>
</evidence>
<protein>
    <submittedName>
        <fullName evidence="2">Uncharacterized protein</fullName>
    </submittedName>
</protein>
<name>A0A2D3UYJ3_9PEZI</name>
<gene>
    <name evidence="2" type="ORF">RCC_08857</name>
</gene>
<proteinExistence type="predicted"/>
<dbReference type="GeneID" id="35603937"/>
<feature type="region of interest" description="Disordered" evidence="1">
    <location>
        <begin position="317"/>
        <end position="370"/>
    </location>
</feature>
<evidence type="ECO:0000313" key="3">
    <source>
        <dbReference type="Proteomes" id="UP000225277"/>
    </source>
</evidence>
<evidence type="ECO:0000313" key="2">
    <source>
        <dbReference type="EMBL" id="CZT23147.1"/>
    </source>
</evidence>
<sequence>MAQDELTGHDMTQEGAQRFDGDKNIFALSDQQEALEYHAFDIHAQLQRLKRQEYELEKFLSFEQGNVENAIMYQQLDSANDFQYQLVDRALLKYAETRNLYGLDKCRLVARRKHLNALKDDRGTVVRFASVFLMQRLPLQSFNPRRTDCKVGVSSGEEGTDPPYQVTFHNDSSTALELYRRAFEIKLAGVVHLEPDTRPMCKTQPPATEDDVQKYNTRVAVEAERSKNSAENLSSLFFRGAMKQNQKSLGQKRQDDLRKAQSSTGKIAKASTKPRKVGKDSQQDRNALLKSLVTEAGFPRRPSMMSVIDELVAQNARDAERQAERAEQDARTTKATELLSGMVLGSNGEKDEKLEEQWDSVKLSQDSQPL</sequence>
<dbReference type="AlphaFoldDB" id="A0A2D3UYJ3"/>
<organism evidence="2 3">
    <name type="scientific">Ramularia collo-cygni</name>
    <dbReference type="NCBI Taxonomy" id="112498"/>
    <lineage>
        <taxon>Eukaryota</taxon>
        <taxon>Fungi</taxon>
        <taxon>Dikarya</taxon>
        <taxon>Ascomycota</taxon>
        <taxon>Pezizomycotina</taxon>
        <taxon>Dothideomycetes</taxon>
        <taxon>Dothideomycetidae</taxon>
        <taxon>Mycosphaerellales</taxon>
        <taxon>Mycosphaerellaceae</taxon>
        <taxon>Ramularia</taxon>
    </lineage>
</organism>
<feature type="compositionally biased region" description="Basic and acidic residues" evidence="1">
    <location>
        <begin position="317"/>
        <end position="334"/>
    </location>
</feature>
<accession>A0A2D3UYJ3</accession>
<keyword evidence="3" id="KW-1185">Reference proteome</keyword>
<dbReference type="RefSeq" id="XP_023629871.1">
    <property type="nucleotide sequence ID" value="XM_023774103.1"/>
</dbReference>